<evidence type="ECO:0000313" key="2">
    <source>
        <dbReference type="Proteomes" id="UP000008952"/>
    </source>
</evidence>
<dbReference type="RefSeq" id="WP_008038466.1">
    <property type="nucleotide sequence ID" value="NZ_JH725147.1"/>
</dbReference>
<comment type="caution">
    <text evidence="1">The sequence shown here is derived from an EMBL/GenBank/DDBJ whole genome shotgun (WGS) entry which is preliminary data.</text>
</comment>
<evidence type="ECO:0000313" key="1">
    <source>
        <dbReference type="EMBL" id="EJF90294.1"/>
    </source>
</evidence>
<organism evidence="1 2">
    <name type="scientific">Bartonella tamiae Th239</name>
    <dbReference type="NCBI Taxonomy" id="1094558"/>
    <lineage>
        <taxon>Bacteria</taxon>
        <taxon>Pseudomonadati</taxon>
        <taxon>Pseudomonadota</taxon>
        <taxon>Alphaproteobacteria</taxon>
        <taxon>Hyphomicrobiales</taxon>
        <taxon>Bartonellaceae</taxon>
        <taxon>Bartonella</taxon>
    </lineage>
</organism>
<keyword evidence="2" id="KW-1185">Reference proteome</keyword>
<gene>
    <name evidence="1" type="ORF">ME5_00695</name>
</gene>
<dbReference type="HOGENOM" id="CLU_1912951_0_0_5"/>
<dbReference type="PATRIC" id="fig|1094558.3.peg.758"/>
<dbReference type="AlphaFoldDB" id="J0R3T2"/>
<name>J0R3T2_9HYPH</name>
<accession>J0R3T2</accession>
<reference evidence="1 2" key="1">
    <citation type="submission" date="2012-03" db="EMBL/GenBank/DDBJ databases">
        <title>The Genome Sequence of Bartonella tamiae Th239.</title>
        <authorList>
            <consortium name="The Broad Institute Genome Sequencing Platform"/>
            <consortium name="The Broad Institute Genome Sequencing Center for Infectious Disease"/>
            <person name="Feldgarden M."/>
            <person name="Kirby J."/>
            <person name="Kosoy M."/>
            <person name="Birtles R."/>
            <person name="Probert W.S."/>
            <person name="Chiaraviglio L."/>
            <person name="Young S.K."/>
            <person name="Zeng Q."/>
            <person name="Gargeya S."/>
            <person name="Fitzgerald M."/>
            <person name="Haas B."/>
            <person name="Abouelleil A."/>
            <person name="Alvarado L."/>
            <person name="Arachchi H.M."/>
            <person name="Berlin A."/>
            <person name="Chapman S.B."/>
            <person name="Gearin G."/>
            <person name="Goldberg J."/>
            <person name="Griggs A."/>
            <person name="Gujja S."/>
            <person name="Hansen M."/>
            <person name="Heiman D."/>
            <person name="Howarth C."/>
            <person name="Larimer J."/>
            <person name="Lui A."/>
            <person name="MacDonald P.J.P."/>
            <person name="McCowen C."/>
            <person name="Montmayeur A."/>
            <person name="Murphy C."/>
            <person name="Neiman D."/>
            <person name="Pearson M."/>
            <person name="Priest M."/>
            <person name="Roberts A."/>
            <person name="Saif S."/>
            <person name="Shea T."/>
            <person name="Sisk P."/>
            <person name="Stolte C."/>
            <person name="Sykes S."/>
            <person name="Wortman J."/>
            <person name="Nusbaum C."/>
            <person name="Birren B."/>
        </authorList>
    </citation>
    <scope>NUCLEOTIDE SEQUENCE [LARGE SCALE GENOMIC DNA]</scope>
    <source>
        <strain evidence="1 2">Th239</strain>
    </source>
</reference>
<dbReference type="STRING" id="1094558.ME5_00695"/>
<sequence>MISSVLLLSNCASTNVPLSQPIQNQYVGHSIKDVELKLGIPDSISNTQDGTVYSWNRSDTRWVTLASSQKIAGTRMVNGHNVASIVNGPPIQTMQTVSCSVSVTTDKQGKVIALTQTSSGMSCSDIIYKLSQ</sequence>
<protein>
    <submittedName>
        <fullName evidence="1">Uncharacterized protein</fullName>
    </submittedName>
</protein>
<dbReference type="EMBL" id="AIMB01000007">
    <property type="protein sequence ID" value="EJF90294.1"/>
    <property type="molecule type" value="Genomic_DNA"/>
</dbReference>
<proteinExistence type="predicted"/>
<dbReference type="Proteomes" id="UP000008952">
    <property type="component" value="Unassembled WGS sequence"/>
</dbReference>